<keyword evidence="3" id="KW-1185">Reference proteome</keyword>
<evidence type="ECO:0000256" key="1">
    <source>
        <dbReference type="HAMAP-Rule" id="MF_01851"/>
    </source>
</evidence>
<evidence type="ECO:0000313" key="3">
    <source>
        <dbReference type="Proteomes" id="UP000678228"/>
    </source>
</evidence>
<name>A0A940X0P0_9BACI</name>
<dbReference type="PIRSF" id="PIRSF021332">
    <property type="entry name" value="DUF1054"/>
    <property type="match status" value="1"/>
</dbReference>
<dbReference type="RefSeq" id="WP_210597871.1">
    <property type="nucleotide sequence ID" value="NZ_JAGKSQ010000005.1"/>
</dbReference>
<comment type="caution">
    <text evidence="2">The sequence shown here is derived from an EMBL/GenBank/DDBJ whole genome shotgun (WGS) entry which is preliminary data.</text>
</comment>
<evidence type="ECO:0000313" key="2">
    <source>
        <dbReference type="EMBL" id="MBP3952179.1"/>
    </source>
</evidence>
<reference evidence="2" key="1">
    <citation type="submission" date="2021-03" db="EMBL/GenBank/DDBJ databases">
        <title>Bacillus suaedae sp. nov., isolated from Suaeda aralocaspica.</title>
        <authorList>
            <person name="Lei R.F.R."/>
        </authorList>
    </citation>
    <scope>NUCLEOTIDE SEQUENCE</scope>
    <source>
        <strain evidence="2">YZJH907-2</strain>
    </source>
</reference>
<organism evidence="2 3">
    <name type="scientific">Halalkalibacter suaedae</name>
    <dbReference type="NCBI Taxonomy" id="2822140"/>
    <lineage>
        <taxon>Bacteria</taxon>
        <taxon>Bacillati</taxon>
        <taxon>Bacillota</taxon>
        <taxon>Bacilli</taxon>
        <taxon>Bacillales</taxon>
        <taxon>Bacillaceae</taxon>
        <taxon>Halalkalibacter</taxon>
    </lineage>
</organism>
<dbReference type="SUPFAM" id="SSF142913">
    <property type="entry name" value="YktB/PF0168-like"/>
    <property type="match status" value="1"/>
</dbReference>
<dbReference type="AlphaFoldDB" id="A0A940X0P0"/>
<dbReference type="Gene3D" id="3.30.930.20">
    <property type="entry name" value="Protein of unknown function DUF1054"/>
    <property type="match status" value="1"/>
</dbReference>
<comment type="similarity">
    <text evidence="1">Belongs to the UPF0637 family.</text>
</comment>
<proteinExistence type="inferred from homology"/>
<dbReference type="Pfam" id="PF06335">
    <property type="entry name" value="DUF1054"/>
    <property type="match status" value="1"/>
</dbReference>
<dbReference type="EMBL" id="JAGKSQ010000005">
    <property type="protein sequence ID" value="MBP3952179.1"/>
    <property type="molecule type" value="Genomic_DNA"/>
</dbReference>
<dbReference type="InterPro" id="IPR009403">
    <property type="entry name" value="UPF0637"/>
</dbReference>
<gene>
    <name evidence="2" type="ORF">J7W16_13640</name>
</gene>
<dbReference type="Proteomes" id="UP000678228">
    <property type="component" value="Unassembled WGS sequence"/>
</dbReference>
<dbReference type="InterPro" id="IPR053707">
    <property type="entry name" value="UPF0637_domain_sf"/>
</dbReference>
<protein>
    <recommendedName>
        <fullName evidence="1">UPF0637 protein J7W16_13640</fullName>
    </recommendedName>
</protein>
<dbReference type="HAMAP" id="MF_01851">
    <property type="entry name" value="UPF0637"/>
    <property type="match status" value="1"/>
</dbReference>
<accession>A0A940X0P0</accession>
<sequence length="210" mass="24147">MSLSGFKETDFNVFKIDGLEERMSAIQTQIQPKFKDLGDVLSADLSMLLGNEMYLHIAKHARRKVNPPKDTWMAIAHNKRGYKKHPHFQLGLFDDHLFVWLAFIYEVPNKATIAKSLLEQQEELFSSLPDDYVISLDHMKKEATPLKELSDDDLTSSLVRFRDVKKAEFLVGRHLDTNSSIVQDGQALLEFTKNTYEELLPLYRVAMASE</sequence>